<organism evidence="1 2">
    <name type="scientific">Candidatus Vogelbacteria bacterium RIFOXYD2_FULL_44_9</name>
    <dbReference type="NCBI Taxonomy" id="1802441"/>
    <lineage>
        <taxon>Bacteria</taxon>
        <taxon>Candidatus Vogeliibacteriota</taxon>
    </lineage>
</organism>
<proteinExistence type="predicted"/>
<name>A0A1G2QPC9_9BACT</name>
<evidence type="ECO:0000313" key="1">
    <source>
        <dbReference type="EMBL" id="OHA62346.1"/>
    </source>
</evidence>
<reference evidence="1 2" key="1">
    <citation type="journal article" date="2016" name="Nat. Commun.">
        <title>Thousands of microbial genomes shed light on interconnected biogeochemical processes in an aquifer system.</title>
        <authorList>
            <person name="Anantharaman K."/>
            <person name="Brown C.T."/>
            <person name="Hug L.A."/>
            <person name="Sharon I."/>
            <person name="Castelle C.J."/>
            <person name="Probst A.J."/>
            <person name="Thomas B.C."/>
            <person name="Singh A."/>
            <person name="Wilkins M.J."/>
            <person name="Karaoz U."/>
            <person name="Brodie E.L."/>
            <person name="Williams K.H."/>
            <person name="Hubbard S.S."/>
            <person name="Banfield J.F."/>
        </authorList>
    </citation>
    <scope>NUCLEOTIDE SEQUENCE [LARGE SCALE GENOMIC DNA]</scope>
</reference>
<sequence>MLISPQKEVAKMKTEDLVVLSCDGTGGLSLSDEIPEDVTLFLDEGHWSLRGFLFDIGTNDQGRLRYSDHWDDPIGIYDRTDLEHLQEMTRQIESFTEKRLTEANLEEEE</sequence>
<evidence type="ECO:0000313" key="2">
    <source>
        <dbReference type="Proteomes" id="UP000177140"/>
    </source>
</evidence>
<protein>
    <submittedName>
        <fullName evidence="1">Uncharacterized protein</fullName>
    </submittedName>
</protein>
<dbReference type="Proteomes" id="UP000177140">
    <property type="component" value="Unassembled WGS sequence"/>
</dbReference>
<dbReference type="AlphaFoldDB" id="A0A1G2QPC9"/>
<accession>A0A1G2QPC9</accession>
<comment type="caution">
    <text evidence="1">The sequence shown here is derived from an EMBL/GenBank/DDBJ whole genome shotgun (WGS) entry which is preliminary data.</text>
</comment>
<dbReference type="EMBL" id="MHTM01000017">
    <property type="protein sequence ID" value="OHA62346.1"/>
    <property type="molecule type" value="Genomic_DNA"/>
</dbReference>
<gene>
    <name evidence="1" type="ORF">A2556_00195</name>
</gene>